<sequence>MFPLLWLYLFIMILLALFIMMAYMHFIKSHLNTNIYLLKTKNFSSWKW</sequence>
<accession>A0A0N7ATF4</accession>
<proteinExistence type="predicted"/>
<dbReference type="EMBL" id="KP063117">
    <property type="protein sequence ID" value="AJY78603.1"/>
    <property type="molecule type" value="Genomic_DNA"/>
</dbReference>
<keyword evidence="2" id="KW-0496">Mitochondrion</keyword>
<organism evidence="2">
    <name type="scientific">Cypridopsis vidua</name>
    <dbReference type="NCBI Taxonomy" id="230730"/>
    <lineage>
        <taxon>Eukaryota</taxon>
        <taxon>Metazoa</taxon>
        <taxon>Ecdysozoa</taxon>
        <taxon>Arthropoda</taxon>
        <taxon>Crustacea</taxon>
        <taxon>Oligostraca</taxon>
        <taxon>Ostracoda</taxon>
        <taxon>Podocopa</taxon>
        <taxon>Podocopida</taxon>
        <taxon>Cypridocopina</taxon>
        <taxon>Cypridoidea</taxon>
        <taxon>Cyprididae</taxon>
        <taxon>Cypridopsis</taxon>
    </lineage>
</organism>
<dbReference type="GeneID" id="26217961"/>
<feature type="transmembrane region" description="Helical" evidence="1">
    <location>
        <begin position="6"/>
        <end position="26"/>
    </location>
</feature>
<evidence type="ECO:0000256" key="1">
    <source>
        <dbReference type="SAM" id="Phobius"/>
    </source>
</evidence>
<keyword evidence="1" id="KW-1133">Transmembrane helix</keyword>
<dbReference type="AlphaFoldDB" id="A0A0N7ATF4"/>
<evidence type="ECO:0000313" key="2">
    <source>
        <dbReference type="EMBL" id="AJY78603.1"/>
    </source>
</evidence>
<dbReference type="RefSeq" id="YP_009179464.1">
    <property type="nucleotide sequence ID" value="NC_028407.1"/>
</dbReference>
<keyword evidence="1" id="KW-0812">Transmembrane</keyword>
<protein>
    <submittedName>
        <fullName evidence="2">ATP synthase F0 subunit 8</fullName>
    </submittedName>
</protein>
<keyword evidence="1" id="KW-0472">Membrane</keyword>
<dbReference type="CTD" id="4509"/>
<gene>
    <name evidence="2" type="primary">ATP8</name>
</gene>
<reference evidence="2" key="1">
    <citation type="submission" date="2014-10" db="EMBL/GenBank/DDBJ databases">
        <title>Sequencing of complete mitochondrial genome of Cypridopsis vidua.</title>
        <authorList>
            <person name="Ma X."/>
        </authorList>
    </citation>
    <scope>NUCLEOTIDE SEQUENCE</scope>
</reference>
<geneLocation type="mitochondrion" evidence="2"/>
<name>A0A0N7ATF4_9CRUS</name>